<dbReference type="InterPro" id="IPR016040">
    <property type="entry name" value="NAD(P)-bd_dom"/>
</dbReference>
<gene>
    <name evidence="3" type="ORF">O9H85_23510</name>
</gene>
<reference evidence="3 4" key="1">
    <citation type="submission" date="2022-12" db="EMBL/GenBank/DDBJ databases">
        <title>Draft genome sequence of Paenibacillus sp. dW9.</title>
        <authorList>
            <person name="Choi E.-W."/>
            <person name="Kim D.-U."/>
        </authorList>
    </citation>
    <scope>NUCLEOTIDE SEQUENCE [LARGE SCALE GENOMIC DNA]</scope>
    <source>
        <strain evidence="4">dW9</strain>
    </source>
</reference>
<evidence type="ECO:0000313" key="4">
    <source>
        <dbReference type="Proteomes" id="UP001527882"/>
    </source>
</evidence>
<dbReference type="InterPro" id="IPR051164">
    <property type="entry name" value="NmrA-like_oxidored"/>
</dbReference>
<dbReference type="Pfam" id="PF13460">
    <property type="entry name" value="NAD_binding_10"/>
    <property type="match status" value="1"/>
</dbReference>
<dbReference type="PANTHER" id="PTHR42748:SF3">
    <property type="entry name" value="BLL4366 PROTEIN"/>
    <property type="match status" value="1"/>
</dbReference>
<evidence type="ECO:0000259" key="2">
    <source>
        <dbReference type="Pfam" id="PF13460"/>
    </source>
</evidence>
<evidence type="ECO:0000256" key="1">
    <source>
        <dbReference type="ARBA" id="ARBA00022857"/>
    </source>
</evidence>
<dbReference type="Gene3D" id="3.40.50.720">
    <property type="entry name" value="NAD(P)-binding Rossmann-like Domain"/>
    <property type="match status" value="1"/>
</dbReference>
<organism evidence="3 4">
    <name type="scientific">Paenibacillus gyeongsangnamensis</name>
    <dbReference type="NCBI Taxonomy" id="3388067"/>
    <lineage>
        <taxon>Bacteria</taxon>
        <taxon>Bacillati</taxon>
        <taxon>Bacillota</taxon>
        <taxon>Bacilli</taxon>
        <taxon>Bacillales</taxon>
        <taxon>Paenibacillaceae</taxon>
        <taxon>Paenibacillus</taxon>
    </lineage>
</organism>
<sequence>MKIVIIGGSGLIGKQLANNLRQQNHEVVAASPSLGVNSITGEGLAEALSGAQVVVDVTNSPSFEDKAVLEFFETSTRNLLAAEEAAGVKHHVALSVVGTEGLLQSGYFRAKMAQESLIKASKIPYTIVRATQFFEFADSIAFTSTEGQIVRLSSAFVQPITSEGVAAAMMDFSLGAPVNETVDIAGPERMHLDEFIRQYLNVTQDPRQVITDDNAPYFGANLKELSLVPSNNNVRIASIRFEDWLTTKKIVG</sequence>
<name>A0ABT4QET0_9BACL</name>
<dbReference type="PANTHER" id="PTHR42748">
    <property type="entry name" value="NITROGEN METABOLITE REPRESSION PROTEIN NMRA FAMILY MEMBER"/>
    <property type="match status" value="1"/>
</dbReference>
<accession>A0ABT4QET0</accession>
<keyword evidence="1" id="KW-0521">NADP</keyword>
<dbReference type="InterPro" id="IPR036291">
    <property type="entry name" value="NAD(P)-bd_dom_sf"/>
</dbReference>
<dbReference type="Proteomes" id="UP001527882">
    <property type="component" value="Unassembled WGS sequence"/>
</dbReference>
<feature type="domain" description="NAD(P)-binding" evidence="2">
    <location>
        <begin position="7"/>
        <end position="169"/>
    </location>
</feature>
<evidence type="ECO:0000313" key="3">
    <source>
        <dbReference type="EMBL" id="MCZ8515323.1"/>
    </source>
</evidence>
<proteinExistence type="predicted"/>
<comment type="caution">
    <text evidence="3">The sequence shown here is derived from an EMBL/GenBank/DDBJ whole genome shotgun (WGS) entry which is preliminary data.</text>
</comment>
<keyword evidence="4" id="KW-1185">Reference proteome</keyword>
<protein>
    <submittedName>
        <fullName evidence="3">SDR family oxidoreductase</fullName>
    </submittedName>
</protein>
<dbReference type="RefSeq" id="WP_269883850.1">
    <property type="nucleotide sequence ID" value="NZ_JAQAGZ010000016.1"/>
</dbReference>
<dbReference type="SUPFAM" id="SSF51735">
    <property type="entry name" value="NAD(P)-binding Rossmann-fold domains"/>
    <property type="match status" value="1"/>
</dbReference>
<dbReference type="EMBL" id="JAQAGZ010000016">
    <property type="protein sequence ID" value="MCZ8515323.1"/>
    <property type="molecule type" value="Genomic_DNA"/>
</dbReference>